<keyword evidence="2" id="KW-1185">Reference proteome</keyword>
<dbReference type="SUPFAM" id="SSF81901">
    <property type="entry name" value="HCP-like"/>
    <property type="match status" value="1"/>
</dbReference>
<dbReference type="AlphaFoldDB" id="A0A2N9YGD7"/>
<proteinExistence type="predicted"/>
<dbReference type="STRING" id="288004.AL038_10995"/>
<dbReference type="PANTHER" id="PTHR11102:SF160">
    <property type="entry name" value="ERAD-ASSOCIATED E3 UBIQUITIN-PROTEIN LIGASE COMPONENT HRD3"/>
    <property type="match status" value="1"/>
</dbReference>
<dbReference type="EMBL" id="CP018889">
    <property type="protein sequence ID" value="AUI69564.1"/>
    <property type="molecule type" value="Genomic_DNA"/>
</dbReference>
<dbReference type="InterPro" id="IPR006597">
    <property type="entry name" value="Sel1-like"/>
</dbReference>
<dbReference type="RefSeq" id="WP_062152796.1">
    <property type="nucleotide sequence ID" value="NZ_CP012373.2"/>
</dbReference>
<dbReference type="SMART" id="SM00671">
    <property type="entry name" value="SEL1"/>
    <property type="match status" value="4"/>
</dbReference>
<sequence length="259" mass="29697">MKLPRFLCRFLTTQPNQQSYQQVLQEQRQAEKYCKQGFSYLEGEETGYIATKEAIDCFKQASRYNNVEALLALGRLYTQGVAGNGETAFYWYGRAYQLGSAEASYHIGLCYLGGEGVDVNYKKAATYFREAAEQGYADAQYQLGMMCNRPYGLSHDNYTYAIGVLHDKDSAYYWLERAAQQAHKQAQLALGMWHEREAKHGEHYFNYTKASYWYTQAISNGCHTAELQLKYLQQQLAKQKGNSVNITKPVVINEEFINC</sequence>
<dbReference type="OrthoDB" id="1442375at2"/>
<evidence type="ECO:0008006" key="3">
    <source>
        <dbReference type="Google" id="ProtNLM"/>
    </source>
</evidence>
<dbReference type="Pfam" id="PF08238">
    <property type="entry name" value="Sel1"/>
    <property type="match status" value="4"/>
</dbReference>
<dbReference type="InterPro" id="IPR050767">
    <property type="entry name" value="Sel1_AlgK"/>
</dbReference>
<reference evidence="2" key="1">
    <citation type="submission" date="2016-12" db="EMBL/GenBank/DDBJ databases">
        <title>Complete Genome Sequence of Beggiatoa leptomitiformis D-401.</title>
        <authorList>
            <person name="Fomenkov A."/>
            <person name="Vincze T."/>
            <person name="Grabovich M."/>
            <person name="Anton B.P."/>
            <person name="Dubinina G."/>
            <person name="Orlova M."/>
            <person name="Belousova E."/>
            <person name="Roberts R.J."/>
        </authorList>
    </citation>
    <scope>NUCLEOTIDE SEQUENCE [LARGE SCALE GENOMIC DNA]</scope>
    <source>
        <strain evidence="2">D-401</strain>
    </source>
</reference>
<gene>
    <name evidence="1" type="ORF">BLE401_13265</name>
</gene>
<name>A0A2N9YGD7_9GAMM</name>
<protein>
    <recommendedName>
        <fullName evidence="3">Sel1 repeat family protein</fullName>
    </recommendedName>
</protein>
<evidence type="ECO:0000313" key="2">
    <source>
        <dbReference type="Proteomes" id="UP000234271"/>
    </source>
</evidence>
<accession>A0A2N9YGD7</accession>
<dbReference type="KEGG" id="blep:AL038_10995"/>
<dbReference type="Gene3D" id="1.25.40.10">
    <property type="entry name" value="Tetratricopeptide repeat domain"/>
    <property type="match status" value="2"/>
</dbReference>
<organism evidence="1 2">
    <name type="scientific">Beggiatoa leptomitoformis</name>
    <dbReference type="NCBI Taxonomy" id="288004"/>
    <lineage>
        <taxon>Bacteria</taxon>
        <taxon>Pseudomonadati</taxon>
        <taxon>Pseudomonadota</taxon>
        <taxon>Gammaproteobacteria</taxon>
        <taxon>Thiotrichales</taxon>
        <taxon>Thiotrichaceae</taxon>
        <taxon>Beggiatoa</taxon>
    </lineage>
</organism>
<evidence type="ECO:0000313" key="1">
    <source>
        <dbReference type="EMBL" id="AUI69564.1"/>
    </source>
</evidence>
<dbReference type="InterPro" id="IPR011990">
    <property type="entry name" value="TPR-like_helical_dom_sf"/>
</dbReference>
<dbReference type="PANTHER" id="PTHR11102">
    <property type="entry name" value="SEL-1-LIKE PROTEIN"/>
    <property type="match status" value="1"/>
</dbReference>
<dbReference type="Proteomes" id="UP000234271">
    <property type="component" value="Chromosome"/>
</dbReference>